<evidence type="ECO:0000259" key="10">
    <source>
        <dbReference type="SMART" id="SM00482"/>
    </source>
</evidence>
<reference evidence="11 12" key="1">
    <citation type="submission" date="2023-05" db="EMBL/GenBank/DDBJ databases">
        <title>A 100% complete, gapless, phased diploid assembly of the Scenedesmus obliquus UTEX 3031 genome.</title>
        <authorList>
            <person name="Biondi T.C."/>
            <person name="Hanschen E.R."/>
            <person name="Kwon T."/>
            <person name="Eng W."/>
            <person name="Kruse C.P.S."/>
            <person name="Koehler S.I."/>
            <person name="Kunde Y."/>
            <person name="Gleasner C.D."/>
            <person name="You Mak K.T."/>
            <person name="Polle J."/>
            <person name="Hovde B.T."/>
            <person name="Starkenburg S.R."/>
        </authorList>
    </citation>
    <scope>NUCLEOTIDE SEQUENCE [LARGE SCALE GENOMIC DNA]</scope>
    <source>
        <strain evidence="11 12">DOE0152z</strain>
    </source>
</reference>
<dbReference type="Gene3D" id="1.10.150.20">
    <property type="entry name" value="5' to 3' exonuclease, C-terminal subdomain"/>
    <property type="match status" value="2"/>
</dbReference>
<keyword evidence="1" id="KW-0808">Transferase</keyword>
<dbReference type="Gene3D" id="1.20.1060.10">
    <property type="entry name" value="Taq DNA Polymerase, Chain T, domain 4"/>
    <property type="match status" value="1"/>
</dbReference>
<dbReference type="InterPro" id="IPR012337">
    <property type="entry name" value="RNaseH-like_sf"/>
</dbReference>
<feature type="domain" description="5'-3' exonuclease" evidence="9">
    <location>
        <begin position="1"/>
        <end position="278"/>
    </location>
</feature>
<evidence type="ECO:0000256" key="6">
    <source>
        <dbReference type="ARBA" id="ARBA00023125"/>
    </source>
</evidence>
<dbReference type="Pfam" id="PF01367">
    <property type="entry name" value="5_3_exonuc"/>
    <property type="match status" value="1"/>
</dbReference>
<evidence type="ECO:0000256" key="7">
    <source>
        <dbReference type="ARBA" id="ARBA00023204"/>
    </source>
</evidence>
<dbReference type="Gene3D" id="3.30.70.370">
    <property type="match status" value="1"/>
</dbReference>
<evidence type="ECO:0000256" key="5">
    <source>
        <dbReference type="ARBA" id="ARBA00022932"/>
    </source>
</evidence>
<dbReference type="SMART" id="SM00279">
    <property type="entry name" value="HhH2"/>
    <property type="match status" value="1"/>
</dbReference>
<dbReference type="PANTHER" id="PTHR10133">
    <property type="entry name" value="DNA POLYMERASE I"/>
    <property type="match status" value="1"/>
</dbReference>
<keyword evidence="12" id="KW-1185">Reference proteome</keyword>
<organism evidence="11 12">
    <name type="scientific">Tetradesmus obliquus</name>
    <name type="common">Green alga</name>
    <name type="synonym">Acutodesmus obliquus</name>
    <dbReference type="NCBI Taxonomy" id="3088"/>
    <lineage>
        <taxon>Eukaryota</taxon>
        <taxon>Viridiplantae</taxon>
        <taxon>Chlorophyta</taxon>
        <taxon>core chlorophytes</taxon>
        <taxon>Chlorophyceae</taxon>
        <taxon>CS clade</taxon>
        <taxon>Sphaeropleales</taxon>
        <taxon>Scenedesmaceae</taxon>
        <taxon>Tetradesmus</taxon>
    </lineage>
</organism>
<name>A0ABY8TI90_TETOB</name>
<keyword evidence="7" id="KW-0234">DNA repair</keyword>
<keyword evidence="4" id="KW-0227">DNA damage</keyword>
<dbReference type="SMART" id="SM00482">
    <property type="entry name" value="POLAc"/>
    <property type="match status" value="1"/>
</dbReference>
<dbReference type="Pfam" id="PF02739">
    <property type="entry name" value="5_3_exonuc_N"/>
    <property type="match status" value="1"/>
</dbReference>
<evidence type="ECO:0000256" key="8">
    <source>
        <dbReference type="SAM" id="Coils"/>
    </source>
</evidence>
<proteinExistence type="predicted"/>
<dbReference type="SUPFAM" id="SSF53098">
    <property type="entry name" value="Ribonuclease H-like"/>
    <property type="match status" value="1"/>
</dbReference>
<evidence type="ECO:0000259" key="9">
    <source>
        <dbReference type="SMART" id="SM00475"/>
    </source>
</evidence>
<feature type="coiled-coil region" evidence="8">
    <location>
        <begin position="414"/>
        <end position="441"/>
    </location>
</feature>
<dbReference type="InterPro" id="IPR029060">
    <property type="entry name" value="PIN-like_dom_sf"/>
</dbReference>
<dbReference type="InterPro" id="IPR036279">
    <property type="entry name" value="5-3_exonuclease_C_sf"/>
</dbReference>
<evidence type="ECO:0000256" key="1">
    <source>
        <dbReference type="ARBA" id="ARBA00022679"/>
    </source>
</evidence>
<keyword evidence="3" id="KW-0235">DNA replication</keyword>
<evidence type="ECO:0000256" key="2">
    <source>
        <dbReference type="ARBA" id="ARBA00022695"/>
    </source>
</evidence>
<sequence>MLLIDGHNLASRAYWGMVARSNQSFCTSDGIPTTVCFGFLRSLAALLEQEAPHSLVVAFDAPAKSFRHEALDSYKAQRGPAPPGFTADLRNLQLLLRFMRVHTVSVPGYEADDVLAGTAQQAAAAGYTVRIYSSDQDLWQVVNDASGVAILAPISTAKGAPRPRGSAGQALTSLIDEAAVAKRLGVRPAQVPDYKALVGDSSDNLPGIPGIGPKTAAGLLQAWGSAEAVFSEAAMQAHAAGVQRKLQGQEQAAAMYKDLTILRIEAAPKLDCAAAALSGFCADELATAAAAARGAAAAAPGPSDLVVAPGAADAALSNVFFESKRCHNELHHWGLTLTGVEFDVLLAACLLDPEKWTEGRAGKQRVLDPQRQQHQALPAMAREQLRQLGNGGALLSLLRDVEVPVQGVLASMERAGIGADREALERQRAELQEELSVLESRLFELAGHPLNLASRQQLSRVIFQQLGVAPRDPKYSVPTTTTGLQSTKEEVLRQLEPHPFVDTYLQWAGLNTMLTKYYNDSYIRAVQGADPHSGRVHTTLVQVGGATGRINSANPNLQNIPVHVQGRHASAFRAAFNRPAPGYVLVSADYSQVELRVVAALAQEQALQQAFAEGRDVHEATARVLLDRQPGEPVDKEERQMGKRVNFSIVYGAGSSKIGKDAGLTPKQAQEFLKRFYNAYPSLFDYMTTCQRSAVARGHTSSVLGRRRLYSFSSPALQALRGSRELAALPDMKGLGRLASREDAEVLRQAGNAPIQGTSADILKVALLQLHSALAVPPWNCRILLTVHDSVVLEVPEAQWPAAAAEIARIMEGVLQQHQLHLKVDVKQGW</sequence>
<dbReference type="Gene3D" id="3.40.50.1010">
    <property type="entry name" value="5'-nuclease"/>
    <property type="match status" value="1"/>
</dbReference>
<accession>A0ABY8TI90</accession>
<evidence type="ECO:0000313" key="11">
    <source>
        <dbReference type="EMBL" id="WIA08725.1"/>
    </source>
</evidence>
<dbReference type="CDD" id="cd09859">
    <property type="entry name" value="PIN_53EXO"/>
    <property type="match status" value="1"/>
</dbReference>
<dbReference type="Pfam" id="PF00476">
    <property type="entry name" value="DNA_pol_A"/>
    <property type="match status" value="1"/>
</dbReference>
<evidence type="ECO:0000256" key="4">
    <source>
        <dbReference type="ARBA" id="ARBA00022763"/>
    </source>
</evidence>
<evidence type="ECO:0008006" key="13">
    <source>
        <dbReference type="Google" id="ProtNLM"/>
    </source>
</evidence>
<dbReference type="PANTHER" id="PTHR10133:SF27">
    <property type="entry name" value="DNA POLYMERASE NU"/>
    <property type="match status" value="1"/>
</dbReference>
<feature type="domain" description="DNA-directed DNA polymerase family A palm" evidence="10">
    <location>
        <begin position="569"/>
        <end position="799"/>
    </location>
</feature>
<dbReference type="SUPFAM" id="SSF56672">
    <property type="entry name" value="DNA/RNA polymerases"/>
    <property type="match status" value="1"/>
</dbReference>
<keyword evidence="5" id="KW-0239">DNA-directed DNA polymerase</keyword>
<dbReference type="SMART" id="SM00475">
    <property type="entry name" value="53EXOc"/>
    <property type="match status" value="1"/>
</dbReference>
<keyword evidence="6" id="KW-0238">DNA-binding</keyword>
<dbReference type="InterPro" id="IPR002421">
    <property type="entry name" value="5-3_exonuclease"/>
</dbReference>
<keyword evidence="8" id="KW-0175">Coiled coil</keyword>
<dbReference type="CDD" id="cd09898">
    <property type="entry name" value="H3TH_53EXO"/>
    <property type="match status" value="1"/>
</dbReference>
<protein>
    <recommendedName>
        <fullName evidence="13">DNA-directed DNA polymerase</fullName>
    </recommendedName>
</protein>
<dbReference type="InterPro" id="IPR043502">
    <property type="entry name" value="DNA/RNA_pol_sf"/>
</dbReference>
<dbReference type="SUPFAM" id="SSF88723">
    <property type="entry name" value="PIN domain-like"/>
    <property type="match status" value="1"/>
</dbReference>
<dbReference type="InterPro" id="IPR020045">
    <property type="entry name" value="DNA_polI_H3TH"/>
</dbReference>
<gene>
    <name evidence="11" type="ORF">OEZ85_008149</name>
</gene>
<dbReference type="InterPro" id="IPR001098">
    <property type="entry name" value="DNA-dir_DNA_pol_A_palm_dom"/>
</dbReference>
<dbReference type="PRINTS" id="PR00868">
    <property type="entry name" value="DNAPOLI"/>
</dbReference>
<dbReference type="InterPro" id="IPR008918">
    <property type="entry name" value="HhH2"/>
</dbReference>
<dbReference type="Gene3D" id="3.30.420.10">
    <property type="entry name" value="Ribonuclease H-like superfamily/Ribonuclease H"/>
    <property type="match status" value="1"/>
</dbReference>
<dbReference type="InterPro" id="IPR002298">
    <property type="entry name" value="DNA_polymerase_A"/>
</dbReference>
<keyword evidence="2" id="KW-0548">Nucleotidyltransferase</keyword>
<dbReference type="EMBL" id="CP126208">
    <property type="protein sequence ID" value="WIA08725.1"/>
    <property type="molecule type" value="Genomic_DNA"/>
</dbReference>
<evidence type="ECO:0000313" key="12">
    <source>
        <dbReference type="Proteomes" id="UP001244341"/>
    </source>
</evidence>
<dbReference type="Proteomes" id="UP001244341">
    <property type="component" value="Chromosome 1b"/>
</dbReference>
<evidence type="ECO:0000256" key="3">
    <source>
        <dbReference type="ARBA" id="ARBA00022705"/>
    </source>
</evidence>
<dbReference type="InterPro" id="IPR036397">
    <property type="entry name" value="RNaseH_sf"/>
</dbReference>
<dbReference type="SUPFAM" id="SSF47807">
    <property type="entry name" value="5' to 3' exonuclease, C-terminal subdomain"/>
    <property type="match status" value="1"/>
</dbReference>
<dbReference type="InterPro" id="IPR020046">
    <property type="entry name" value="5-3_exonucl_a-hlix_arch_N"/>
</dbReference>